<protein>
    <submittedName>
        <fullName evidence="1">Uncharacterized protein</fullName>
    </submittedName>
</protein>
<organism evidence="1">
    <name type="scientific">marine sediment metagenome</name>
    <dbReference type="NCBI Taxonomy" id="412755"/>
    <lineage>
        <taxon>unclassified sequences</taxon>
        <taxon>metagenomes</taxon>
        <taxon>ecological metagenomes</taxon>
    </lineage>
</organism>
<dbReference type="EMBL" id="LAZR01012987">
    <property type="protein sequence ID" value="KKM24132.1"/>
    <property type="molecule type" value="Genomic_DNA"/>
</dbReference>
<dbReference type="AlphaFoldDB" id="A0A0F9I9J3"/>
<accession>A0A0F9I9J3</accession>
<sequence>MANVLRADTDIQKTILNAQARQEAEEFQSFMQGESAKRTIAWEQEKIELRRMHDFDMGEQRREIENQLAIDSDSRQKSKLDAKIQSLRDARERRDITEPEMERAFFELEMGVVPSELSILDQGDDASILADIWRERDAGDATPEQTNSAALLELANSTATSNEVRQDIKAILSTGDPVKIKHALDILTARQTTTGRAEALGKATAGVPRRPGDDPVFGRFAVGL</sequence>
<comment type="caution">
    <text evidence="1">The sequence shown here is derived from an EMBL/GenBank/DDBJ whole genome shotgun (WGS) entry which is preliminary data.</text>
</comment>
<name>A0A0F9I9J3_9ZZZZ</name>
<reference evidence="1" key="1">
    <citation type="journal article" date="2015" name="Nature">
        <title>Complex archaea that bridge the gap between prokaryotes and eukaryotes.</title>
        <authorList>
            <person name="Spang A."/>
            <person name="Saw J.H."/>
            <person name="Jorgensen S.L."/>
            <person name="Zaremba-Niedzwiedzka K."/>
            <person name="Martijn J."/>
            <person name="Lind A.E."/>
            <person name="van Eijk R."/>
            <person name="Schleper C."/>
            <person name="Guy L."/>
            <person name="Ettema T.J."/>
        </authorList>
    </citation>
    <scope>NUCLEOTIDE SEQUENCE</scope>
</reference>
<gene>
    <name evidence="1" type="ORF">LCGC14_1608160</name>
</gene>
<evidence type="ECO:0000313" key="1">
    <source>
        <dbReference type="EMBL" id="KKM24132.1"/>
    </source>
</evidence>
<proteinExistence type="predicted"/>